<dbReference type="CDD" id="cd02440">
    <property type="entry name" value="AdoMet_MTases"/>
    <property type="match status" value="1"/>
</dbReference>
<dbReference type="GO" id="GO:0032259">
    <property type="term" value="P:methylation"/>
    <property type="evidence" value="ECO:0007669"/>
    <property type="project" value="UniProtKB-KW"/>
</dbReference>
<dbReference type="InterPro" id="IPR029063">
    <property type="entry name" value="SAM-dependent_MTases_sf"/>
</dbReference>
<dbReference type="InterPro" id="IPR047677">
    <property type="entry name" value="GDCCVxC"/>
</dbReference>
<name>A0ABZ0IQF2_9BACT</name>
<dbReference type="Proteomes" id="UP001302349">
    <property type="component" value="Chromosome"/>
</dbReference>
<dbReference type="InterPro" id="IPR050508">
    <property type="entry name" value="Methyltransf_Superfamily"/>
</dbReference>
<dbReference type="InterPro" id="IPR013216">
    <property type="entry name" value="Methyltransf_11"/>
</dbReference>
<keyword evidence="2" id="KW-0489">Methyltransferase</keyword>
<organism evidence="2 3">
    <name type="scientific">Imperialibacter roseus</name>
    <dbReference type="NCBI Taxonomy" id="1324217"/>
    <lineage>
        <taxon>Bacteria</taxon>
        <taxon>Pseudomonadati</taxon>
        <taxon>Bacteroidota</taxon>
        <taxon>Cytophagia</taxon>
        <taxon>Cytophagales</taxon>
        <taxon>Flammeovirgaceae</taxon>
        <taxon>Imperialibacter</taxon>
    </lineage>
</organism>
<reference evidence="2 3" key="1">
    <citation type="journal article" date="2023" name="Microbiol. Resour. Announc.">
        <title>Complete Genome Sequence of Imperialibacter roseus strain P4T.</title>
        <authorList>
            <person name="Tizabi D.R."/>
            <person name="Bachvaroff T."/>
            <person name="Hill R.T."/>
        </authorList>
    </citation>
    <scope>NUCLEOTIDE SEQUENCE [LARGE SCALE GENOMIC DNA]</scope>
    <source>
        <strain evidence="2 3">P4T</strain>
    </source>
</reference>
<proteinExistence type="predicted"/>
<dbReference type="SUPFAM" id="SSF53335">
    <property type="entry name" value="S-adenosyl-L-methionine-dependent methyltransferases"/>
    <property type="match status" value="1"/>
</dbReference>
<dbReference type="Gene3D" id="3.40.50.150">
    <property type="entry name" value="Vaccinia Virus protein VP39"/>
    <property type="match status" value="1"/>
</dbReference>
<dbReference type="NCBIfam" id="NF041374">
    <property type="entry name" value="GDCCVxC"/>
    <property type="match status" value="1"/>
</dbReference>
<evidence type="ECO:0000313" key="2">
    <source>
        <dbReference type="EMBL" id="WOK07273.1"/>
    </source>
</evidence>
<keyword evidence="3" id="KW-1185">Reference proteome</keyword>
<accession>A0ABZ0IQF2</accession>
<keyword evidence="2" id="KW-0808">Transferase</keyword>
<protein>
    <submittedName>
        <fullName evidence="2">Methyltransferase domain-containing protein</fullName>
    </submittedName>
</protein>
<dbReference type="EMBL" id="CP136051">
    <property type="protein sequence ID" value="WOK07273.1"/>
    <property type="molecule type" value="Genomic_DNA"/>
</dbReference>
<dbReference type="GO" id="GO:0008168">
    <property type="term" value="F:methyltransferase activity"/>
    <property type="evidence" value="ECO:0007669"/>
    <property type="project" value="UniProtKB-KW"/>
</dbReference>
<feature type="domain" description="Methyltransferase type 11" evidence="1">
    <location>
        <begin position="131"/>
        <end position="230"/>
    </location>
</feature>
<dbReference type="PANTHER" id="PTHR42912">
    <property type="entry name" value="METHYLTRANSFERASE"/>
    <property type="match status" value="1"/>
</dbReference>
<evidence type="ECO:0000313" key="3">
    <source>
        <dbReference type="Proteomes" id="UP001302349"/>
    </source>
</evidence>
<dbReference type="Pfam" id="PF08241">
    <property type="entry name" value="Methyltransf_11"/>
    <property type="match status" value="1"/>
</dbReference>
<evidence type="ECO:0000259" key="1">
    <source>
        <dbReference type="Pfam" id="PF08241"/>
    </source>
</evidence>
<sequence>MPGLFFDSILTCPVCGQQQVCRIPYDDRLDSFYCKGCECKITVSGDQCCIFCAFGSQKCLVSQSWEKLEQKQMIEKMKDHVHKTEKKIIPALGYDFLTAWYDATIRITMPERKFRNLLVDHLNPANGEHILEFGFGTAANLLIAAKKAPNSHFTGLDIDPKIREIAKHKLTKNSLSITLNLYDGTTFPFESNSFDKVVSCLVFHHLDKEAKLRSLKEIHRVLKPGGKLVIGDWGQAKSRMMRMAFYLVQVLDGFKTTNDNVKGLLPEYIQESGFSDVQEVDHINTKIGSFCYYTGDK</sequence>
<gene>
    <name evidence="2" type="ORF">RT717_01380</name>
</gene>
<dbReference type="RefSeq" id="WP_317489958.1">
    <property type="nucleotide sequence ID" value="NZ_CP136051.1"/>
</dbReference>